<evidence type="ECO:0000313" key="3">
    <source>
        <dbReference type="Proteomes" id="UP001221757"/>
    </source>
</evidence>
<sequence>MDYVVDPAEFDPLWTIMLDIVCLACVSHVSLAYGVIPPPAPFISRPAGLYVVLFIFAIRILIRRDSPGRRVLLGTTSVMFLLGTCGTLVVVVMAGVAIRINKTVVQGSADLPRLAQLLNVLQLTEVVRVTTNNESFQLYRCYIIWGSNKKVLVLPAICILATVVLMIVSWLAPLDEAPYIDSRAPFIATLGTNVLLMLLTAGRIWYIARRVRIIHEDHPASRSQYNMAIALILESGAMYCFCLILWVISLTTAVSPTGESNIAPTLILVRVGRGHWQGTHDIKSPATDPSDGNIRFRVPSKPVDTSYPVIEIK</sequence>
<dbReference type="EMBL" id="JARKIE010000191">
    <property type="protein sequence ID" value="KAJ7668924.1"/>
    <property type="molecule type" value="Genomic_DNA"/>
</dbReference>
<evidence type="ECO:0000256" key="1">
    <source>
        <dbReference type="SAM" id="Phobius"/>
    </source>
</evidence>
<feature type="transmembrane region" description="Helical" evidence="1">
    <location>
        <begin position="151"/>
        <end position="172"/>
    </location>
</feature>
<organism evidence="2 3">
    <name type="scientific">Mycena rosella</name>
    <name type="common">Pink bonnet</name>
    <name type="synonym">Agaricus rosellus</name>
    <dbReference type="NCBI Taxonomy" id="1033263"/>
    <lineage>
        <taxon>Eukaryota</taxon>
        <taxon>Fungi</taxon>
        <taxon>Dikarya</taxon>
        <taxon>Basidiomycota</taxon>
        <taxon>Agaricomycotina</taxon>
        <taxon>Agaricomycetes</taxon>
        <taxon>Agaricomycetidae</taxon>
        <taxon>Agaricales</taxon>
        <taxon>Marasmiineae</taxon>
        <taxon>Mycenaceae</taxon>
        <taxon>Mycena</taxon>
    </lineage>
</organism>
<accession>A0AAD7G9G8</accession>
<feature type="transmembrane region" description="Helical" evidence="1">
    <location>
        <begin position="184"/>
        <end position="206"/>
    </location>
</feature>
<comment type="caution">
    <text evidence="2">The sequence shown here is derived from an EMBL/GenBank/DDBJ whole genome shotgun (WGS) entry which is preliminary data.</text>
</comment>
<feature type="transmembrane region" description="Helical" evidence="1">
    <location>
        <begin position="227"/>
        <end position="248"/>
    </location>
</feature>
<keyword evidence="1" id="KW-0812">Transmembrane</keyword>
<feature type="transmembrane region" description="Helical" evidence="1">
    <location>
        <begin position="74"/>
        <end position="98"/>
    </location>
</feature>
<proteinExistence type="predicted"/>
<name>A0AAD7G9G8_MYCRO</name>
<protein>
    <submittedName>
        <fullName evidence="2">Uncharacterized protein</fullName>
    </submittedName>
</protein>
<evidence type="ECO:0000313" key="2">
    <source>
        <dbReference type="EMBL" id="KAJ7668924.1"/>
    </source>
</evidence>
<feature type="transmembrane region" description="Helical" evidence="1">
    <location>
        <begin position="42"/>
        <end position="62"/>
    </location>
</feature>
<reference evidence="2" key="1">
    <citation type="submission" date="2023-03" db="EMBL/GenBank/DDBJ databases">
        <title>Massive genome expansion in bonnet fungi (Mycena s.s.) driven by repeated elements and novel gene families across ecological guilds.</title>
        <authorList>
            <consortium name="Lawrence Berkeley National Laboratory"/>
            <person name="Harder C.B."/>
            <person name="Miyauchi S."/>
            <person name="Viragh M."/>
            <person name="Kuo A."/>
            <person name="Thoen E."/>
            <person name="Andreopoulos B."/>
            <person name="Lu D."/>
            <person name="Skrede I."/>
            <person name="Drula E."/>
            <person name="Henrissat B."/>
            <person name="Morin E."/>
            <person name="Kohler A."/>
            <person name="Barry K."/>
            <person name="LaButti K."/>
            <person name="Morin E."/>
            <person name="Salamov A."/>
            <person name="Lipzen A."/>
            <person name="Mereny Z."/>
            <person name="Hegedus B."/>
            <person name="Baldrian P."/>
            <person name="Stursova M."/>
            <person name="Weitz H."/>
            <person name="Taylor A."/>
            <person name="Grigoriev I.V."/>
            <person name="Nagy L.G."/>
            <person name="Martin F."/>
            <person name="Kauserud H."/>
        </authorList>
    </citation>
    <scope>NUCLEOTIDE SEQUENCE</scope>
    <source>
        <strain evidence="2">CBHHK067</strain>
    </source>
</reference>
<dbReference type="AlphaFoldDB" id="A0AAD7G9G8"/>
<feature type="transmembrane region" description="Helical" evidence="1">
    <location>
        <begin position="12"/>
        <end position="35"/>
    </location>
</feature>
<keyword evidence="1" id="KW-0472">Membrane</keyword>
<keyword evidence="3" id="KW-1185">Reference proteome</keyword>
<keyword evidence="1" id="KW-1133">Transmembrane helix</keyword>
<gene>
    <name evidence="2" type="ORF">B0H17DRAFT_1142304</name>
</gene>
<dbReference type="Proteomes" id="UP001221757">
    <property type="component" value="Unassembled WGS sequence"/>
</dbReference>